<dbReference type="RefSeq" id="WP_107929653.1">
    <property type="nucleotide sequence ID" value="NZ_JAPZPT010000002.1"/>
</dbReference>
<dbReference type="GO" id="GO:0020037">
    <property type="term" value="F:heme binding"/>
    <property type="evidence" value="ECO:0007669"/>
    <property type="project" value="InterPro"/>
</dbReference>
<proteinExistence type="predicted"/>
<keyword evidence="4" id="KW-0249">Electron transport</keyword>
<keyword evidence="9" id="KW-1185">Reference proteome</keyword>
<keyword evidence="3 6" id="KW-0479">Metal-binding</keyword>
<evidence type="ECO:0000256" key="6">
    <source>
        <dbReference type="PROSITE-ProRule" id="PRU00433"/>
    </source>
</evidence>
<dbReference type="SUPFAM" id="SSF46626">
    <property type="entry name" value="Cytochrome c"/>
    <property type="match status" value="1"/>
</dbReference>
<dbReference type="PROSITE" id="PS51007">
    <property type="entry name" value="CYTC"/>
    <property type="match status" value="1"/>
</dbReference>
<keyword evidence="2 6" id="KW-0349">Heme</keyword>
<protein>
    <submittedName>
        <fullName evidence="8">Cytochrome c</fullName>
    </submittedName>
</protein>
<dbReference type="InterPro" id="IPR009056">
    <property type="entry name" value="Cyt_c-like_dom"/>
</dbReference>
<name>A0A2T4YSJ0_9SPHN</name>
<dbReference type="Proteomes" id="UP000240996">
    <property type="component" value="Unassembled WGS sequence"/>
</dbReference>
<gene>
    <name evidence="8" type="ORF">C8J24_0152</name>
</gene>
<evidence type="ECO:0000256" key="3">
    <source>
        <dbReference type="ARBA" id="ARBA00022723"/>
    </source>
</evidence>
<dbReference type="GO" id="GO:0009055">
    <property type="term" value="F:electron transfer activity"/>
    <property type="evidence" value="ECO:0007669"/>
    <property type="project" value="InterPro"/>
</dbReference>
<dbReference type="Pfam" id="PF00034">
    <property type="entry name" value="Cytochrom_C"/>
    <property type="match status" value="1"/>
</dbReference>
<dbReference type="InterPro" id="IPR002327">
    <property type="entry name" value="Cyt_c_1A/1B"/>
</dbReference>
<evidence type="ECO:0000256" key="1">
    <source>
        <dbReference type="ARBA" id="ARBA00022448"/>
    </source>
</evidence>
<reference evidence="8 9" key="1">
    <citation type="submission" date="2018-04" db="EMBL/GenBank/DDBJ databases">
        <title>Genomic Encyclopedia of Type Strains, Phase III (KMG-III): the genomes of soil and plant-associated and newly described type strains.</title>
        <authorList>
            <person name="Whitman W."/>
        </authorList>
    </citation>
    <scope>NUCLEOTIDE SEQUENCE [LARGE SCALE GENOMIC DNA]</scope>
    <source>
        <strain evidence="8 9">NW12</strain>
    </source>
</reference>
<dbReference type="AlphaFoldDB" id="A0A2T4YSJ0"/>
<keyword evidence="5 6" id="KW-0408">Iron</keyword>
<sequence length="143" mass="15303">MRRIGVTLGLMLVGACQQTGDGRDAAAVERRVVVGTLTGDPVAGARVFVQCKACHTIGADAVDTDGPNLYDVVDGPVAQRRPRFAYTAALQAMGGRWDAARLDAWLRAPQGLVPGTTMRFAGLSDAQQRADVIAYLATYRRDR</sequence>
<evidence type="ECO:0000259" key="7">
    <source>
        <dbReference type="PROSITE" id="PS51007"/>
    </source>
</evidence>
<dbReference type="InterPro" id="IPR036909">
    <property type="entry name" value="Cyt_c-like_dom_sf"/>
</dbReference>
<dbReference type="GO" id="GO:0046872">
    <property type="term" value="F:metal ion binding"/>
    <property type="evidence" value="ECO:0007669"/>
    <property type="project" value="UniProtKB-KW"/>
</dbReference>
<accession>A0A2T4YSJ0</accession>
<evidence type="ECO:0000256" key="5">
    <source>
        <dbReference type="ARBA" id="ARBA00023004"/>
    </source>
</evidence>
<evidence type="ECO:0000256" key="4">
    <source>
        <dbReference type="ARBA" id="ARBA00022982"/>
    </source>
</evidence>
<feature type="domain" description="Cytochrome c" evidence="7">
    <location>
        <begin position="39"/>
        <end position="140"/>
    </location>
</feature>
<evidence type="ECO:0000313" key="8">
    <source>
        <dbReference type="EMBL" id="PTM46778.1"/>
    </source>
</evidence>
<keyword evidence="1" id="KW-0813">Transport</keyword>
<dbReference type="PRINTS" id="PR00604">
    <property type="entry name" value="CYTCHRMECIAB"/>
</dbReference>
<dbReference type="EMBL" id="PZZN01000001">
    <property type="protein sequence ID" value="PTM46778.1"/>
    <property type="molecule type" value="Genomic_DNA"/>
</dbReference>
<evidence type="ECO:0000313" key="9">
    <source>
        <dbReference type="Proteomes" id="UP000240996"/>
    </source>
</evidence>
<dbReference type="Gene3D" id="1.10.760.10">
    <property type="entry name" value="Cytochrome c-like domain"/>
    <property type="match status" value="1"/>
</dbReference>
<comment type="caution">
    <text evidence="8">The sequence shown here is derived from an EMBL/GenBank/DDBJ whole genome shotgun (WGS) entry which is preliminary data.</text>
</comment>
<dbReference type="PROSITE" id="PS51257">
    <property type="entry name" value="PROKAR_LIPOPROTEIN"/>
    <property type="match status" value="1"/>
</dbReference>
<organism evidence="8 9">
    <name type="scientific">Sphingomonas aerolata</name>
    <dbReference type="NCBI Taxonomy" id="185951"/>
    <lineage>
        <taxon>Bacteria</taxon>
        <taxon>Pseudomonadati</taxon>
        <taxon>Pseudomonadota</taxon>
        <taxon>Alphaproteobacteria</taxon>
        <taxon>Sphingomonadales</taxon>
        <taxon>Sphingomonadaceae</taxon>
        <taxon>Sphingomonas</taxon>
    </lineage>
</organism>
<evidence type="ECO:0000256" key="2">
    <source>
        <dbReference type="ARBA" id="ARBA00022617"/>
    </source>
</evidence>
<dbReference type="PANTHER" id="PTHR11961">
    <property type="entry name" value="CYTOCHROME C"/>
    <property type="match status" value="1"/>
</dbReference>